<sequence>MHCGQGNSGLVWDVFRRVQVYLQSDSHTWDIHMRERQVPVTTKRTLLNDTVTVGQDGLSVRNILGSRTDLACPEHLGFHMKPGENRLQIQTLDSSEKTQHKTYCCAPMHVLYPEDRSDRVAVSGTHPTGLAYRPMCL</sequence>
<evidence type="ECO:0000313" key="1">
    <source>
        <dbReference type="EMBL" id="GBN44424.1"/>
    </source>
</evidence>
<reference evidence="1 2" key="1">
    <citation type="journal article" date="2019" name="Sci. Rep.">
        <title>Orb-weaving spider Araneus ventricosus genome elucidates the spidroin gene catalogue.</title>
        <authorList>
            <person name="Kono N."/>
            <person name="Nakamura H."/>
            <person name="Ohtoshi R."/>
            <person name="Moran D.A.P."/>
            <person name="Shinohara A."/>
            <person name="Yoshida Y."/>
            <person name="Fujiwara M."/>
            <person name="Mori M."/>
            <person name="Tomita M."/>
            <person name="Arakawa K."/>
        </authorList>
    </citation>
    <scope>NUCLEOTIDE SEQUENCE [LARGE SCALE GENOMIC DNA]</scope>
</reference>
<proteinExistence type="predicted"/>
<gene>
    <name evidence="1" type="ORF">AVEN_70833_1</name>
</gene>
<evidence type="ECO:0000313" key="2">
    <source>
        <dbReference type="Proteomes" id="UP000499080"/>
    </source>
</evidence>
<name>A0A4Y2NZB6_ARAVE</name>
<dbReference type="Proteomes" id="UP000499080">
    <property type="component" value="Unassembled WGS sequence"/>
</dbReference>
<accession>A0A4Y2NZB6</accession>
<protein>
    <submittedName>
        <fullName evidence="1">Uncharacterized protein</fullName>
    </submittedName>
</protein>
<dbReference type="AlphaFoldDB" id="A0A4Y2NZB6"/>
<organism evidence="1 2">
    <name type="scientific">Araneus ventricosus</name>
    <name type="common">Orbweaver spider</name>
    <name type="synonym">Epeira ventricosa</name>
    <dbReference type="NCBI Taxonomy" id="182803"/>
    <lineage>
        <taxon>Eukaryota</taxon>
        <taxon>Metazoa</taxon>
        <taxon>Ecdysozoa</taxon>
        <taxon>Arthropoda</taxon>
        <taxon>Chelicerata</taxon>
        <taxon>Arachnida</taxon>
        <taxon>Araneae</taxon>
        <taxon>Araneomorphae</taxon>
        <taxon>Entelegynae</taxon>
        <taxon>Araneoidea</taxon>
        <taxon>Araneidae</taxon>
        <taxon>Araneus</taxon>
    </lineage>
</organism>
<dbReference type="EMBL" id="BGPR01010131">
    <property type="protein sequence ID" value="GBN44424.1"/>
    <property type="molecule type" value="Genomic_DNA"/>
</dbReference>
<comment type="caution">
    <text evidence="1">The sequence shown here is derived from an EMBL/GenBank/DDBJ whole genome shotgun (WGS) entry which is preliminary data.</text>
</comment>
<keyword evidence="2" id="KW-1185">Reference proteome</keyword>